<dbReference type="AlphaFoldDB" id="A0A8D2Q3U2"/>
<evidence type="ECO:0000256" key="4">
    <source>
        <dbReference type="ARBA" id="ARBA00022525"/>
    </source>
</evidence>
<organism evidence="12 13">
    <name type="scientific">Varanus komodoensis</name>
    <name type="common">Komodo dragon</name>
    <dbReference type="NCBI Taxonomy" id="61221"/>
    <lineage>
        <taxon>Eukaryota</taxon>
        <taxon>Metazoa</taxon>
        <taxon>Chordata</taxon>
        <taxon>Craniata</taxon>
        <taxon>Vertebrata</taxon>
        <taxon>Euteleostomi</taxon>
        <taxon>Lepidosauria</taxon>
        <taxon>Squamata</taxon>
        <taxon>Bifurcata</taxon>
        <taxon>Unidentata</taxon>
        <taxon>Episquamata</taxon>
        <taxon>Toxicofera</taxon>
        <taxon>Anguimorpha</taxon>
        <taxon>Paleoanguimorpha</taxon>
        <taxon>Varanoidea</taxon>
        <taxon>Varanidae</taxon>
        <taxon>Varanus</taxon>
    </lineage>
</organism>
<dbReference type="GO" id="GO:0006952">
    <property type="term" value="P:defense response"/>
    <property type="evidence" value="ECO:0007669"/>
    <property type="project" value="InterPro"/>
</dbReference>
<feature type="region of interest" description="Disordered" evidence="10">
    <location>
        <begin position="125"/>
        <end position="149"/>
    </location>
</feature>
<dbReference type="KEGG" id="vko:123020859"/>
<dbReference type="SUPFAM" id="SSF54403">
    <property type="entry name" value="Cystatin/monellin"/>
    <property type="match status" value="1"/>
</dbReference>
<dbReference type="Pfam" id="PF00666">
    <property type="entry name" value="Cathelicidins"/>
    <property type="match status" value="1"/>
</dbReference>
<evidence type="ECO:0000256" key="10">
    <source>
        <dbReference type="SAM" id="MobiDB-lite"/>
    </source>
</evidence>
<dbReference type="RefSeq" id="XP_044280996.1">
    <property type="nucleotide sequence ID" value="XM_044425061.1"/>
</dbReference>
<evidence type="ECO:0000256" key="7">
    <source>
        <dbReference type="ARBA" id="ARBA00023157"/>
    </source>
</evidence>
<proteinExistence type="inferred from homology"/>
<dbReference type="OrthoDB" id="9930485at2759"/>
<evidence type="ECO:0000256" key="2">
    <source>
        <dbReference type="ARBA" id="ARBA00004613"/>
    </source>
</evidence>
<dbReference type="PANTHER" id="PTHR10206:SF0">
    <property type="entry name" value="CATHELICIDIN B1-RELATED"/>
    <property type="match status" value="1"/>
</dbReference>
<evidence type="ECO:0000256" key="9">
    <source>
        <dbReference type="ARBA" id="ARBA00030320"/>
    </source>
</evidence>
<dbReference type="OMA" id="MQDSPLT"/>
<keyword evidence="5" id="KW-1052">Target cell membrane</keyword>
<dbReference type="Proteomes" id="UP000694545">
    <property type="component" value="Unplaced"/>
</dbReference>
<gene>
    <name evidence="12" type="primary">LOC123020859</name>
</gene>
<evidence type="ECO:0000313" key="13">
    <source>
        <dbReference type="Proteomes" id="UP000694545"/>
    </source>
</evidence>
<dbReference type="InterPro" id="IPR001894">
    <property type="entry name" value="Cathelicidin-like"/>
</dbReference>
<evidence type="ECO:0000313" key="12">
    <source>
        <dbReference type="Ensembl" id="ENSVKKP00000016839.1"/>
    </source>
</evidence>
<dbReference type="CDD" id="cd00042">
    <property type="entry name" value="CY"/>
    <property type="match status" value="1"/>
</dbReference>
<keyword evidence="8" id="KW-1053">Target membrane</keyword>
<feature type="signal peptide" evidence="11">
    <location>
        <begin position="1"/>
        <end position="20"/>
    </location>
</feature>
<evidence type="ECO:0000256" key="5">
    <source>
        <dbReference type="ARBA" id="ARBA00022537"/>
    </source>
</evidence>
<keyword evidence="4" id="KW-0964">Secreted</keyword>
<reference evidence="12" key="1">
    <citation type="submission" date="2025-08" db="UniProtKB">
        <authorList>
            <consortium name="Ensembl"/>
        </authorList>
    </citation>
    <scope>IDENTIFICATION</scope>
</reference>
<evidence type="ECO:0000256" key="6">
    <source>
        <dbReference type="ARBA" id="ARBA00023136"/>
    </source>
</evidence>
<keyword evidence="13" id="KW-1185">Reference proteome</keyword>
<keyword evidence="7" id="KW-1015">Disulfide bond</keyword>
<dbReference type="Gene3D" id="3.10.450.10">
    <property type="match status" value="1"/>
</dbReference>
<dbReference type="PANTHER" id="PTHR10206">
    <property type="entry name" value="CATHELICIDIN"/>
    <property type="match status" value="1"/>
</dbReference>
<dbReference type="GO" id="GO:0044218">
    <property type="term" value="C:other organism cell membrane"/>
    <property type="evidence" value="ECO:0007669"/>
    <property type="project" value="UniProtKB-KW"/>
</dbReference>
<name>A0A8D2Q3U2_VARKO</name>
<dbReference type="InterPro" id="IPR000010">
    <property type="entry name" value="Cystatin_dom"/>
</dbReference>
<keyword evidence="6" id="KW-0472">Membrane</keyword>
<dbReference type="InterPro" id="IPR046350">
    <property type="entry name" value="Cystatin_sf"/>
</dbReference>
<comment type="similarity">
    <text evidence="3">Belongs to the cathelicidin family.</text>
</comment>
<evidence type="ECO:0000256" key="3">
    <source>
        <dbReference type="ARBA" id="ARBA00005320"/>
    </source>
</evidence>
<feature type="chain" id="PRO_5034618097" description="Vipericidin" evidence="11">
    <location>
        <begin position="21"/>
        <end position="183"/>
    </location>
</feature>
<evidence type="ECO:0000256" key="1">
    <source>
        <dbReference type="ARBA" id="ARBA00004175"/>
    </source>
</evidence>
<evidence type="ECO:0000256" key="8">
    <source>
        <dbReference type="ARBA" id="ARBA00023298"/>
    </source>
</evidence>
<protein>
    <recommendedName>
        <fullName evidence="9">Vipericidin</fullName>
    </recommendedName>
</protein>
<comment type="subcellular location">
    <subcellularLocation>
        <location evidence="2">Secreted</location>
    </subcellularLocation>
    <subcellularLocation>
        <location evidence="1">Target cell membrane</location>
    </subcellularLocation>
</comment>
<accession>A0A8D2Q3U2</accession>
<dbReference type="GO" id="GO:0005615">
    <property type="term" value="C:extracellular space"/>
    <property type="evidence" value="ECO:0007669"/>
    <property type="project" value="TreeGrafter"/>
</dbReference>
<keyword evidence="11" id="KW-0732">Signal</keyword>
<dbReference type="GO" id="GO:0004869">
    <property type="term" value="F:cysteine-type endopeptidase inhibitor activity"/>
    <property type="evidence" value="ECO:0007669"/>
    <property type="project" value="InterPro"/>
</dbReference>
<evidence type="ECO:0000256" key="11">
    <source>
        <dbReference type="SAM" id="SignalP"/>
    </source>
</evidence>
<reference evidence="12" key="2">
    <citation type="submission" date="2025-09" db="UniProtKB">
        <authorList>
            <consortium name="Ensembl"/>
        </authorList>
    </citation>
    <scope>IDENTIFICATION</scope>
</reference>
<dbReference type="GeneID" id="123020859"/>
<sequence length="183" mass="20469">MELFLLGVTLLMLGVPGATSPPLDAPSALLPRDVARMAVEDFNQEAEGQAVFRLLKLKHTHKVKFRWGFHFSLNFTIKETHCRKSDNYRIENCRYKTKGPIQDCSAQVSVLNFMPDSPLTSVKCRPLQRGNGRGSRKAQPSAMLQAEERQPQVHVEVYLPSAYSIAALSVAEEEPSRPAARPH</sequence>
<dbReference type="Ensembl" id="ENSVKKT00000017260.1">
    <property type="protein sequence ID" value="ENSVKKP00000016839.1"/>
    <property type="gene ID" value="ENSVKKG00000011514.1"/>
</dbReference>